<dbReference type="OrthoDB" id="9791032at2"/>
<dbReference type="InterPro" id="IPR001503">
    <property type="entry name" value="Glyco_trans_10"/>
</dbReference>
<evidence type="ECO:0000313" key="5">
    <source>
        <dbReference type="EMBL" id="SDE03724.1"/>
    </source>
</evidence>
<dbReference type="STRING" id="1391627.SAMN05216464_103418"/>
<evidence type="ECO:0000259" key="4">
    <source>
        <dbReference type="Pfam" id="PF00852"/>
    </source>
</evidence>
<comment type="similarity">
    <text evidence="1">Belongs to the glycosyltransferase 10 family.</text>
</comment>
<dbReference type="Proteomes" id="UP000199072">
    <property type="component" value="Unassembled WGS sequence"/>
</dbReference>
<dbReference type="PANTHER" id="PTHR11929">
    <property type="entry name" value="ALPHA- 1,3 -FUCOSYLTRANSFERASE"/>
    <property type="match status" value="1"/>
</dbReference>
<dbReference type="GO" id="GO:0046920">
    <property type="term" value="F:alpha-(1-&gt;3)-fucosyltransferase activity"/>
    <property type="evidence" value="ECO:0007669"/>
    <property type="project" value="TreeGrafter"/>
</dbReference>
<sequence length="336" mass="39643">MQQVKKVIKIKFQNGLSFGIGVREVFSCVSDYYEFLDSDDPDFIIFGPYGNDLPPKSDRYVRIGYYCENIAPDFSLCEWAFGMPLEEEVRHPNYKKIQWHNLDPAELLKNNPDIDRIISTKTRFCNFLYGHKVPYREAFFRALSKYKKVDAPGRSMNNMPSIDNLFQGDIWERKRQFLAPYKFTISFENNSYPGYQTEKLYDAMLEWSIPIYCGDPYITDLFNPDSFINGFDILNADYGVLTRALEKTTQMDFKDFRPGVFHNMPDHIKRKIKIIGRELKMRVQFNGLKYDKLVDKIVELDENEGLYRQMLLEPWFKNNKVPSNTLAVTRWKEIFG</sequence>
<dbReference type="InterPro" id="IPR055270">
    <property type="entry name" value="Glyco_tran_10_C"/>
</dbReference>
<keyword evidence="2 5" id="KW-0328">Glycosyltransferase</keyword>
<dbReference type="Gene3D" id="3.40.50.11660">
    <property type="entry name" value="Glycosyl transferase family 10, C-terminal domain"/>
    <property type="match status" value="1"/>
</dbReference>
<dbReference type="PANTHER" id="PTHR11929:SF194">
    <property type="entry name" value="ALPHA-(1,3)-FUCOSYLTRANSFERASE 10"/>
    <property type="match status" value="1"/>
</dbReference>
<dbReference type="EMBL" id="FNAI01000003">
    <property type="protein sequence ID" value="SDE03724.1"/>
    <property type="molecule type" value="Genomic_DNA"/>
</dbReference>
<proteinExistence type="inferred from homology"/>
<dbReference type="Pfam" id="PF00852">
    <property type="entry name" value="Glyco_transf_10"/>
    <property type="match status" value="1"/>
</dbReference>
<evidence type="ECO:0000313" key="6">
    <source>
        <dbReference type="Proteomes" id="UP000199072"/>
    </source>
</evidence>
<dbReference type="GO" id="GO:0016020">
    <property type="term" value="C:membrane"/>
    <property type="evidence" value="ECO:0007669"/>
    <property type="project" value="InterPro"/>
</dbReference>
<gene>
    <name evidence="5" type="ORF">SAMN05216464_103418</name>
</gene>
<keyword evidence="3 5" id="KW-0808">Transferase</keyword>
<dbReference type="SUPFAM" id="SSF53756">
    <property type="entry name" value="UDP-Glycosyltransferase/glycogen phosphorylase"/>
    <property type="match status" value="1"/>
</dbReference>
<keyword evidence="6" id="KW-1185">Reference proteome</keyword>
<feature type="domain" description="Fucosyltransferase C-terminal" evidence="4">
    <location>
        <begin position="135"/>
        <end position="231"/>
    </location>
</feature>
<protein>
    <submittedName>
        <fullName evidence="5">Glycosyltransferase family 10 (Fucosyltransferase) C-term</fullName>
    </submittedName>
</protein>
<reference evidence="5 6" key="1">
    <citation type="submission" date="2016-10" db="EMBL/GenBank/DDBJ databases">
        <authorList>
            <person name="de Groot N.N."/>
        </authorList>
    </citation>
    <scope>NUCLEOTIDE SEQUENCE [LARGE SCALE GENOMIC DNA]</scope>
    <source>
        <strain evidence="5 6">47C3B</strain>
    </source>
</reference>
<dbReference type="AlphaFoldDB" id="A0A1G6ZLN7"/>
<accession>A0A1G6ZLN7</accession>
<evidence type="ECO:0000256" key="1">
    <source>
        <dbReference type="ARBA" id="ARBA00008919"/>
    </source>
</evidence>
<evidence type="ECO:0000256" key="2">
    <source>
        <dbReference type="ARBA" id="ARBA00022676"/>
    </source>
</evidence>
<name>A0A1G6ZLN7_9SPHI</name>
<evidence type="ECO:0000256" key="3">
    <source>
        <dbReference type="ARBA" id="ARBA00022679"/>
    </source>
</evidence>
<organism evidence="5 6">
    <name type="scientific">Mucilaginibacter pineti</name>
    <dbReference type="NCBI Taxonomy" id="1391627"/>
    <lineage>
        <taxon>Bacteria</taxon>
        <taxon>Pseudomonadati</taxon>
        <taxon>Bacteroidota</taxon>
        <taxon>Sphingobacteriia</taxon>
        <taxon>Sphingobacteriales</taxon>
        <taxon>Sphingobacteriaceae</taxon>
        <taxon>Mucilaginibacter</taxon>
    </lineage>
</organism>
<dbReference type="InterPro" id="IPR038577">
    <property type="entry name" value="GT10-like_C_sf"/>
</dbReference>
<dbReference type="RefSeq" id="WP_091148541.1">
    <property type="nucleotide sequence ID" value="NZ_FNAI01000003.1"/>
</dbReference>